<sequence>MDLKKIFLKDACPTKMGGQAVMEGIMMKGEKKTALAVRLPSGDIQIKTFKTKQGGKWTKIPIIRGVAAFIESLVTGTRTLMDSAEILEENSDDEYEETRFERWLEDKFGSKGAWNLMIYASVIIALIFTVGIFIILPTGIVNIMKFFTDSVFLLNLAEGLFRILLFIAYVWAISFMGEIKRVFQYHGAEHKTIHCFENGLELTPENCEQFPTLHPRCGTSFLMFVFIIAFAMHFLLGWPNLILRIISRLLLLPVIAGLSYELLKWAGRSDNIVVKILSLPGLYLQKITTKEPDRGQLEVAIAAINAVQSDEAEGTRILKRADIGKNEIAKETKDRENVKPESAAFYKKYGSLRRKSPLRKRRHI</sequence>
<keyword evidence="1" id="KW-1133">Transmembrane helix</keyword>
<dbReference type="EMBL" id="DVLX01000059">
    <property type="protein sequence ID" value="HIT99571.1"/>
    <property type="molecule type" value="Genomic_DNA"/>
</dbReference>
<feature type="transmembrane region" description="Helical" evidence="1">
    <location>
        <begin position="152"/>
        <end position="172"/>
    </location>
</feature>
<dbReference type="Pfam" id="PF07136">
    <property type="entry name" value="DUF1385"/>
    <property type="match status" value="1"/>
</dbReference>
<evidence type="ECO:0000313" key="2">
    <source>
        <dbReference type="EMBL" id="HIT99571.1"/>
    </source>
</evidence>
<dbReference type="PANTHER" id="PTHR42867">
    <property type="entry name" value="MEMBRANE PROTEIN-RELATED"/>
    <property type="match status" value="1"/>
</dbReference>
<feature type="transmembrane region" description="Helical" evidence="1">
    <location>
        <begin position="221"/>
        <end position="239"/>
    </location>
</feature>
<dbReference type="InterPro" id="IPR010787">
    <property type="entry name" value="DUF1385"/>
</dbReference>
<dbReference type="PANTHER" id="PTHR42867:SF1">
    <property type="entry name" value="MEMBRANE PROTEIN-RELATED"/>
    <property type="match status" value="1"/>
</dbReference>
<gene>
    <name evidence="2" type="ORF">IAD12_04880</name>
</gene>
<keyword evidence="1" id="KW-0812">Transmembrane</keyword>
<dbReference type="Proteomes" id="UP000824159">
    <property type="component" value="Unassembled WGS sequence"/>
</dbReference>
<evidence type="ECO:0000256" key="1">
    <source>
        <dbReference type="SAM" id="Phobius"/>
    </source>
</evidence>
<protein>
    <submittedName>
        <fullName evidence="2">DUF1385 domain-containing protein</fullName>
    </submittedName>
</protein>
<feature type="transmembrane region" description="Helical" evidence="1">
    <location>
        <begin position="116"/>
        <end position="140"/>
    </location>
</feature>
<comment type="caution">
    <text evidence="2">The sequence shown here is derived from an EMBL/GenBank/DDBJ whole genome shotgun (WGS) entry which is preliminary data.</text>
</comment>
<organism evidence="2 3">
    <name type="scientific">Candidatus Allocopromorpha excrementavium</name>
    <dbReference type="NCBI Taxonomy" id="2840741"/>
    <lineage>
        <taxon>Bacteria</taxon>
        <taxon>Bacillati</taxon>
        <taxon>Bacillota</taxon>
        <taxon>Clostridia</taxon>
        <taxon>Eubacteriales</taxon>
        <taxon>Eubacteriaceae</taxon>
        <taxon>Eubacteriaceae incertae sedis</taxon>
        <taxon>Candidatus Allocopromorpha</taxon>
    </lineage>
</organism>
<evidence type="ECO:0000313" key="3">
    <source>
        <dbReference type="Proteomes" id="UP000824159"/>
    </source>
</evidence>
<reference evidence="2" key="2">
    <citation type="journal article" date="2021" name="PeerJ">
        <title>Extensive microbial diversity within the chicken gut microbiome revealed by metagenomics and culture.</title>
        <authorList>
            <person name="Gilroy R."/>
            <person name="Ravi A."/>
            <person name="Getino M."/>
            <person name="Pursley I."/>
            <person name="Horton D.L."/>
            <person name="Alikhan N.F."/>
            <person name="Baker D."/>
            <person name="Gharbi K."/>
            <person name="Hall N."/>
            <person name="Watson M."/>
            <person name="Adriaenssens E.M."/>
            <person name="Foster-Nyarko E."/>
            <person name="Jarju S."/>
            <person name="Secka A."/>
            <person name="Antonio M."/>
            <person name="Oren A."/>
            <person name="Chaudhuri R.R."/>
            <person name="La Ragione R."/>
            <person name="Hildebrand F."/>
            <person name="Pallen M.J."/>
        </authorList>
    </citation>
    <scope>NUCLEOTIDE SEQUENCE</scope>
    <source>
        <strain evidence="2">CHK176-22527</strain>
    </source>
</reference>
<proteinExistence type="predicted"/>
<accession>A0A9D1HCM1</accession>
<reference evidence="2" key="1">
    <citation type="submission" date="2020-10" db="EMBL/GenBank/DDBJ databases">
        <authorList>
            <person name="Gilroy R."/>
        </authorList>
    </citation>
    <scope>NUCLEOTIDE SEQUENCE</scope>
    <source>
        <strain evidence="2">CHK176-22527</strain>
    </source>
</reference>
<keyword evidence="1" id="KW-0472">Membrane</keyword>
<name>A0A9D1HCM1_9FIRM</name>
<dbReference type="AlphaFoldDB" id="A0A9D1HCM1"/>